<dbReference type="Proteomes" id="UP000807342">
    <property type="component" value="Unassembled WGS sequence"/>
</dbReference>
<dbReference type="AlphaFoldDB" id="A0A9P6C128"/>
<accession>A0A9P6C128</accession>
<dbReference type="GO" id="GO:0000166">
    <property type="term" value="F:nucleotide binding"/>
    <property type="evidence" value="ECO:0007669"/>
    <property type="project" value="InterPro"/>
</dbReference>
<dbReference type="EMBL" id="MU151177">
    <property type="protein sequence ID" value="KAF9447996.1"/>
    <property type="molecule type" value="Genomic_DNA"/>
</dbReference>
<comment type="caution">
    <text evidence="4">The sequence shown here is derived from an EMBL/GenBank/DDBJ whole genome shotgun (WGS) entry which is preliminary data.</text>
</comment>
<organism evidence="4 5">
    <name type="scientific">Macrolepiota fuliginosa MF-IS2</name>
    <dbReference type="NCBI Taxonomy" id="1400762"/>
    <lineage>
        <taxon>Eukaryota</taxon>
        <taxon>Fungi</taxon>
        <taxon>Dikarya</taxon>
        <taxon>Basidiomycota</taxon>
        <taxon>Agaricomycotina</taxon>
        <taxon>Agaricomycetes</taxon>
        <taxon>Agaricomycetidae</taxon>
        <taxon>Agaricales</taxon>
        <taxon>Agaricineae</taxon>
        <taxon>Agaricaceae</taxon>
        <taxon>Macrolepiota</taxon>
    </lineage>
</organism>
<dbReference type="OrthoDB" id="64915at2759"/>
<evidence type="ECO:0000313" key="5">
    <source>
        <dbReference type="Proteomes" id="UP000807342"/>
    </source>
</evidence>
<dbReference type="PANTHER" id="PTHR42840">
    <property type="entry name" value="NAD(P)-BINDING ROSSMANN-FOLD SUPERFAMILY PROTEIN-RELATED"/>
    <property type="match status" value="1"/>
</dbReference>
<proteinExistence type="inferred from homology"/>
<dbReference type="Gene3D" id="3.40.50.720">
    <property type="entry name" value="NAD(P)-binding Rossmann-like Domain"/>
    <property type="match status" value="1"/>
</dbReference>
<feature type="domain" description="GFO/IDH/MocA-like oxidoreductase" evidence="3">
    <location>
        <begin position="152"/>
        <end position="279"/>
    </location>
</feature>
<dbReference type="Pfam" id="PF01408">
    <property type="entry name" value="GFO_IDH_MocA"/>
    <property type="match status" value="1"/>
</dbReference>
<feature type="domain" description="Gfo/Idh/MocA-like oxidoreductase N-terminal" evidence="2">
    <location>
        <begin position="7"/>
        <end position="127"/>
    </location>
</feature>
<dbReference type="GO" id="GO:0005737">
    <property type="term" value="C:cytoplasm"/>
    <property type="evidence" value="ECO:0007669"/>
    <property type="project" value="TreeGrafter"/>
</dbReference>
<dbReference type="Pfam" id="PF22725">
    <property type="entry name" value="GFO_IDH_MocA_C3"/>
    <property type="match status" value="1"/>
</dbReference>
<dbReference type="GO" id="GO:0016491">
    <property type="term" value="F:oxidoreductase activity"/>
    <property type="evidence" value="ECO:0007669"/>
    <property type="project" value="TreeGrafter"/>
</dbReference>
<dbReference type="Gene3D" id="3.30.360.10">
    <property type="entry name" value="Dihydrodipicolinate Reductase, domain 2"/>
    <property type="match status" value="1"/>
</dbReference>
<dbReference type="GO" id="GO:0006740">
    <property type="term" value="P:NADPH regeneration"/>
    <property type="evidence" value="ECO:0007669"/>
    <property type="project" value="TreeGrafter"/>
</dbReference>
<evidence type="ECO:0000259" key="3">
    <source>
        <dbReference type="Pfam" id="PF22725"/>
    </source>
</evidence>
<evidence type="ECO:0000256" key="1">
    <source>
        <dbReference type="ARBA" id="ARBA00010928"/>
    </source>
</evidence>
<gene>
    <name evidence="4" type="ORF">P691DRAFT_801475</name>
</gene>
<protein>
    <submittedName>
        <fullName evidence="4">Oxidoreductase family protein</fullName>
    </submittedName>
</protein>
<dbReference type="InterPro" id="IPR000683">
    <property type="entry name" value="Gfo/Idh/MocA-like_OxRdtase_N"/>
</dbReference>
<name>A0A9P6C128_9AGAR</name>
<reference evidence="4" key="1">
    <citation type="submission" date="2020-11" db="EMBL/GenBank/DDBJ databases">
        <authorList>
            <consortium name="DOE Joint Genome Institute"/>
            <person name="Ahrendt S."/>
            <person name="Riley R."/>
            <person name="Andreopoulos W."/>
            <person name="Labutti K."/>
            <person name="Pangilinan J."/>
            <person name="Ruiz-Duenas F.J."/>
            <person name="Barrasa J.M."/>
            <person name="Sanchez-Garcia M."/>
            <person name="Camarero S."/>
            <person name="Miyauchi S."/>
            <person name="Serrano A."/>
            <person name="Linde D."/>
            <person name="Babiker R."/>
            <person name="Drula E."/>
            <person name="Ayuso-Fernandez I."/>
            <person name="Pacheco R."/>
            <person name="Padilla G."/>
            <person name="Ferreira P."/>
            <person name="Barriuso J."/>
            <person name="Kellner H."/>
            <person name="Castanera R."/>
            <person name="Alfaro M."/>
            <person name="Ramirez L."/>
            <person name="Pisabarro A.G."/>
            <person name="Kuo A."/>
            <person name="Tritt A."/>
            <person name="Lipzen A."/>
            <person name="He G."/>
            <person name="Yan M."/>
            <person name="Ng V."/>
            <person name="Cullen D."/>
            <person name="Martin F."/>
            <person name="Rosso M.-N."/>
            <person name="Henrissat B."/>
            <person name="Hibbett D."/>
            <person name="Martinez A.T."/>
            <person name="Grigoriev I.V."/>
        </authorList>
    </citation>
    <scope>NUCLEOTIDE SEQUENCE</scope>
    <source>
        <strain evidence="4">MF-IS2</strain>
    </source>
</reference>
<evidence type="ECO:0000313" key="4">
    <source>
        <dbReference type="EMBL" id="KAF9447996.1"/>
    </source>
</evidence>
<keyword evidence="5" id="KW-1185">Reference proteome</keyword>
<dbReference type="InterPro" id="IPR036291">
    <property type="entry name" value="NAD(P)-bd_dom_sf"/>
</dbReference>
<dbReference type="SUPFAM" id="SSF55347">
    <property type="entry name" value="Glyceraldehyde-3-phosphate dehydrogenase-like, C-terminal domain"/>
    <property type="match status" value="1"/>
</dbReference>
<comment type="similarity">
    <text evidence="1">Belongs to the Gfo/Idh/MocA family.</text>
</comment>
<evidence type="ECO:0000259" key="2">
    <source>
        <dbReference type="Pfam" id="PF01408"/>
    </source>
</evidence>
<dbReference type="InterPro" id="IPR055170">
    <property type="entry name" value="GFO_IDH_MocA-like_dom"/>
</dbReference>
<dbReference type="PANTHER" id="PTHR42840:SF5">
    <property type="entry name" value="NAD(P)-BINDING ROSSMANN-FOLD SUPERFAMILY PROTEIN"/>
    <property type="match status" value="1"/>
</dbReference>
<dbReference type="SUPFAM" id="SSF51735">
    <property type="entry name" value="NAD(P)-binding Rossmann-fold domains"/>
    <property type="match status" value="1"/>
</dbReference>
<sequence>MTDVPGIAILGAGIFAKEAHLPALAALGSSAPPLRAVYSRSEKSAQDLAQAATASLNLSTSPAAYHDGDTSTNLDALLSRNDITAIIVALPITTQPSIIIKALAAGKHVLSEKPVAPDVQSGLKLIADYETTYKPKGLIWRVAENFEAEPGYRAVGEVVRSGKIGEVQSFKAVVINYMDKESKWYKSPWRTIPDYQGGFLLDGGVHTTAALRVMLPHPLTHLSGFSSLNKDYLAPHDTVHTIVKAGPKIRGTAELTWASPTKSRPTADGFVISGSNGWISVNQIHKPGSNAPIIRATIHSNFKSDSGAEEEKEEVIEELYSGVKAELTSFFAAIKGQDDGKNLGDPLAALSDVAFVQAALNSEGNLVDLTQLIKG</sequence>